<feature type="transmembrane region" description="Helical" evidence="8">
    <location>
        <begin position="333"/>
        <end position="362"/>
    </location>
</feature>
<dbReference type="PANTHER" id="PTHR30572">
    <property type="entry name" value="MEMBRANE COMPONENT OF TRANSPORTER-RELATED"/>
    <property type="match status" value="1"/>
</dbReference>
<feature type="compositionally biased region" description="Polar residues" evidence="7">
    <location>
        <begin position="91"/>
        <end position="114"/>
    </location>
</feature>
<feature type="region of interest" description="Disordered" evidence="7">
    <location>
        <begin position="67"/>
        <end position="119"/>
    </location>
</feature>
<dbReference type="EMBL" id="BAABFN010000001">
    <property type="protein sequence ID" value="GAA4303888.1"/>
    <property type="molecule type" value="Genomic_DNA"/>
</dbReference>
<evidence type="ECO:0000256" key="3">
    <source>
        <dbReference type="ARBA" id="ARBA00022692"/>
    </source>
</evidence>
<evidence type="ECO:0000256" key="6">
    <source>
        <dbReference type="ARBA" id="ARBA00038076"/>
    </source>
</evidence>
<feature type="transmembrane region" description="Helical" evidence="8">
    <location>
        <begin position="417"/>
        <end position="443"/>
    </location>
</feature>
<dbReference type="InterPro" id="IPR003838">
    <property type="entry name" value="ABC3_permease_C"/>
</dbReference>
<keyword evidence="5 8" id="KW-0472">Membrane</keyword>
<keyword evidence="12" id="KW-1185">Reference proteome</keyword>
<feature type="domain" description="ABC3 transporter permease C-terminal" evidence="9">
    <location>
        <begin position="340"/>
        <end position="453"/>
    </location>
</feature>
<keyword evidence="2" id="KW-1003">Cell membrane</keyword>
<comment type="similarity">
    <text evidence="6">Belongs to the ABC-4 integral membrane protein family.</text>
</comment>
<evidence type="ECO:0000313" key="11">
    <source>
        <dbReference type="EMBL" id="GAA4303888.1"/>
    </source>
</evidence>
<dbReference type="Pfam" id="PF02687">
    <property type="entry name" value="FtsX"/>
    <property type="match status" value="1"/>
</dbReference>
<comment type="subcellular location">
    <subcellularLocation>
        <location evidence="1">Cell membrane</location>
        <topology evidence="1">Multi-pass membrane protein</topology>
    </subcellularLocation>
</comment>
<gene>
    <name evidence="11" type="ORF">GCM10023143_07750</name>
</gene>
<feature type="compositionally biased region" description="Basic and acidic residues" evidence="7">
    <location>
        <begin position="69"/>
        <end position="85"/>
    </location>
</feature>
<evidence type="ECO:0000259" key="9">
    <source>
        <dbReference type="Pfam" id="PF02687"/>
    </source>
</evidence>
<protein>
    <submittedName>
        <fullName evidence="11">ABC transporter permease</fullName>
    </submittedName>
</protein>
<keyword evidence="4 8" id="KW-1133">Transmembrane helix</keyword>
<dbReference type="InterPro" id="IPR025857">
    <property type="entry name" value="MacB_PCD"/>
</dbReference>
<reference evidence="12" key="1">
    <citation type="journal article" date="2019" name="Int. J. Syst. Evol. Microbiol.">
        <title>The Global Catalogue of Microorganisms (GCM) 10K type strain sequencing project: providing services to taxonomists for standard genome sequencing and annotation.</title>
        <authorList>
            <consortium name="The Broad Institute Genomics Platform"/>
            <consortium name="The Broad Institute Genome Sequencing Center for Infectious Disease"/>
            <person name="Wu L."/>
            <person name="Ma J."/>
        </authorList>
    </citation>
    <scope>NUCLEOTIDE SEQUENCE [LARGE SCALE GENOMIC DNA]</scope>
    <source>
        <strain evidence="12">JCM 17664</strain>
    </source>
</reference>
<evidence type="ECO:0000256" key="4">
    <source>
        <dbReference type="ARBA" id="ARBA00022989"/>
    </source>
</evidence>
<feature type="transmembrane region" description="Helical" evidence="8">
    <location>
        <begin position="389"/>
        <end position="411"/>
    </location>
</feature>
<dbReference type="Proteomes" id="UP001501207">
    <property type="component" value="Unassembled WGS sequence"/>
</dbReference>
<evidence type="ECO:0000256" key="2">
    <source>
        <dbReference type="ARBA" id="ARBA00022475"/>
    </source>
</evidence>
<evidence type="ECO:0000313" key="12">
    <source>
        <dbReference type="Proteomes" id="UP001501207"/>
    </source>
</evidence>
<sequence>MNFTRFIFNLRIGIDALMNNRSRAVLTSLGIIFGVASVIAMLAIGNGAEKEILEQIKEVGANNIIIKPQTDDARNQQSNDDKSDAGDAGTGTDNSSASGSSRPEGNITKRNTSPGLDMEDVTNMLTSIPSINYISPEVEIHTQFMYGGHYRDGRLVGVNNNFFALSNIQAGEGRLFNDRQLRHAEQVCIIGKNIKTRLFATNDPIGQFIKCGSDWMRIVGVLEGKDINTKDIQKLSIRNINDDVYIPIQTMLLRYRNRSLVTPNKVKAAARHRSRGNYNQLDRVVVNVKQSDMMQATTGVINRLLLRRHNGIQDYEIVVPELLLKQEQKTKSLFNVVLAIIASISLIVGGIGIMNIMLASVLERTREIGLRLAIGATKKDIVTQFVSEAICISLTGGLIGVMLGILLSVVIEQATSIQTIISPVSIVVSFSISIAVGLFFGILPAKRASNYDPVVALRHD</sequence>
<evidence type="ECO:0000256" key="1">
    <source>
        <dbReference type="ARBA" id="ARBA00004651"/>
    </source>
</evidence>
<feature type="transmembrane region" description="Helical" evidence="8">
    <location>
        <begin position="24"/>
        <end position="45"/>
    </location>
</feature>
<feature type="domain" description="MacB-like periplasmic core" evidence="10">
    <location>
        <begin position="25"/>
        <end position="296"/>
    </location>
</feature>
<proteinExistence type="inferred from homology"/>
<evidence type="ECO:0000256" key="8">
    <source>
        <dbReference type="SAM" id="Phobius"/>
    </source>
</evidence>
<dbReference type="Pfam" id="PF12704">
    <property type="entry name" value="MacB_PCD"/>
    <property type="match status" value="1"/>
</dbReference>
<evidence type="ECO:0000256" key="5">
    <source>
        <dbReference type="ARBA" id="ARBA00023136"/>
    </source>
</evidence>
<evidence type="ECO:0000256" key="7">
    <source>
        <dbReference type="SAM" id="MobiDB-lite"/>
    </source>
</evidence>
<dbReference type="InterPro" id="IPR050250">
    <property type="entry name" value="Macrolide_Exporter_MacB"/>
</dbReference>
<evidence type="ECO:0000259" key="10">
    <source>
        <dbReference type="Pfam" id="PF12704"/>
    </source>
</evidence>
<dbReference type="RefSeq" id="WP_344975644.1">
    <property type="nucleotide sequence ID" value="NZ_BAABFN010000001.1"/>
</dbReference>
<comment type="caution">
    <text evidence="11">The sequence shown here is derived from an EMBL/GenBank/DDBJ whole genome shotgun (WGS) entry which is preliminary data.</text>
</comment>
<accession>A0ABP8FHM8</accession>
<keyword evidence="3 8" id="KW-0812">Transmembrane</keyword>
<organism evidence="11 12">
    <name type="scientific">Compostibacter hankyongensis</name>
    <dbReference type="NCBI Taxonomy" id="1007089"/>
    <lineage>
        <taxon>Bacteria</taxon>
        <taxon>Pseudomonadati</taxon>
        <taxon>Bacteroidota</taxon>
        <taxon>Chitinophagia</taxon>
        <taxon>Chitinophagales</taxon>
        <taxon>Chitinophagaceae</taxon>
        <taxon>Compostibacter</taxon>
    </lineage>
</organism>
<name>A0ABP8FHM8_9BACT</name>
<dbReference type="PANTHER" id="PTHR30572:SF4">
    <property type="entry name" value="ABC TRANSPORTER PERMEASE YTRF"/>
    <property type="match status" value="1"/>
</dbReference>